<dbReference type="GO" id="GO:0015658">
    <property type="term" value="F:branched-chain amino acid transmembrane transporter activity"/>
    <property type="evidence" value="ECO:0007669"/>
    <property type="project" value="TreeGrafter"/>
</dbReference>
<dbReference type="InterPro" id="IPR052156">
    <property type="entry name" value="BCAA_Transport_ATP-bd_LivF"/>
</dbReference>
<sequence length="253" mass="27453">MNPATDAIASSFNSSTAQKPVLQVAGLNVYYGESHILRNVDLSVTEGQMVCLIGRNGVGKTTLLKTIMGLIKPRSGAVTFAGQPITLKSPDKRAKLGIGYVPQGREIIPRLTVEENLLLGFEALPQGRKNHQKVPDRIFSLFPVLKTMRSRMGGDLSGGQQQQLAIARALMGNPRLLVLDEPTEGIQPSIILEIEAAIRDIIATTGISVLLVEQHLHFVRQADRYYAMQKGGIVASGTTSELSQDVIQRFLAV</sequence>
<evidence type="ECO:0000256" key="2">
    <source>
        <dbReference type="ARBA" id="ARBA00022448"/>
    </source>
</evidence>
<dbReference type="SMART" id="SM00382">
    <property type="entry name" value="AAA"/>
    <property type="match status" value="1"/>
</dbReference>
<organism evidence="7 8">
    <name type="scientific">Chroococcidiopsis cubana SAG 39.79</name>
    <dbReference type="NCBI Taxonomy" id="388085"/>
    <lineage>
        <taxon>Bacteria</taxon>
        <taxon>Bacillati</taxon>
        <taxon>Cyanobacteriota</taxon>
        <taxon>Cyanophyceae</taxon>
        <taxon>Chroococcidiopsidales</taxon>
        <taxon>Chroococcidiopsidaceae</taxon>
        <taxon>Chroococcidiopsis</taxon>
    </lineage>
</organism>
<proteinExistence type="inferred from homology"/>
<evidence type="ECO:0000256" key="4">
    <source>
        <dbReference type="ARBA" id="ARBA00022840"/>
    </source>
</evidence>
<evidence type="ECO:0000256" key="3">
    <source>
        <dbReference type="ARBA" id="ARBA00022741"/>
    </source>
</evidence>
<keyword evidence="4 7" id="KW-0067">ATP-binding</keyword>
<dbReference type="InterPro" id="IPR003439">
    <property type="entry name" value="ABC_transporter-like_ATP-bd"/>
</dbReference>
<keyword evidence="2" id="KW-0813">Transport</keyword>
<dbReference type="Gene3D" id="3.40.50.300">
    <property type="entry name" value="P-loop containing nucleotide triphosphate hydrolases"/>
    <property type="match status" value="1"/>
</dbReference>
<name>A0AB37UNV5_9CYAN</name>
<dbReference type="InterPro" id="IPR003593">
    <property type="entry name" value="AAA+_ATPase"/>
</dbReference>
<dbReference type="CDD" id="cd03224">
    <property type="entry name" value="ABC_TM1139_LivF_branched"/>
    <property type="match status" value="1"/>
</dbReference>
<accession>A0AB37UNV5</accession>
<protein>
    <submittedName>
        <fullName evidence="7">ABC transporter ATP-binding protein</fullName>
    </submittedName>
</protein>
<dbReference type="InterPro" id="IPR017780">
    <property type="entry name" value="ABC_transptr_urea_ATP-bd_UrtE"/>
</dbReference>
<reference evidence="7 8" key="1">
    <citation type="journal article" date="2019" name="Genome Biol. Evol.">
        <title>Day and night: Metabolic profiles and evolutionary relationships of six axenic non-marine cyanobacteria.</title>
        <authorList>
            <person name="Will S.E."/>
            <person name="Henke P."/>
            <person name="Boedeker C."/>
            <person name="Huang S."/>
            <person name="Brinkmann H."/>
            <person name="Rohde M."/>
            <person name="Jarek M."/>
            <person name="Friedl T."/>
            <person name="Seufert S."/>
            <person name="Schumacher M."/>
            <person name="Overmann J."/>
            <person name="Neumann-Schaal M."/>
            <person name="Petersen J."/>
        </authorList>
    </citation>
    <scope>NUCLEOTIDE SEQUENCE [LARGE SCALE GENOMIC DNA]</scope>
    <source>
        <strain evidence="7 8">SAG 39.79</strain>
    </source>
</reference>
<gene>
    <name evidence="7" type="ORF">DSM107010_16190</name>
</gene>
<evidence type="ECO:0000256" key="1">
    <source>
        <dbReference type="ARBA" id="ARBA00005417"/>
    </source>
</evidence>
<keyword evidence="8" id="KW-1185">Reference proteome</keyword>
<dbReference type="Proteomes" id="UP000282574">
    <property type="component" value="Unassembled WGS sequence"/>
</dbReference>
<feature type="domain" description="ABC transporter" evidence="6">
    <location>
        <begin position="22"/>
        <end position="253"/>
    </location>
</feature>
<dbReference type="NCBIfam" id="TIGR03410">
    <property type="entry name" value="urea_trans_UrtE"/>
    <property type="match status" value="1"/>
</dbReference>
<dbReference type="GO" id="GO:0015807">
    <property type="term" value="P:L-amino acid transport"/>
    <property type="evidence" value="ECO:0007669"/>
    <property type="project" value="TreeGrafter"/>
</dbReference>
<dbReference type="PROSITE" id="PS50893">
    <property type="entry name" value="ABC_TRANSPORTER_2"/>
    <property type="match status" value="1"/>
</dbReference>
<evidence type="ECO:0000313" key="8">
    <source>
        <dbReference type="Proteomes" id="UP000282574"/>
    </source>
</evidence>
<evidence type="ECO:0000256" key="5">
    <source>
        <dbReference type="ARBA" id="ARBA00022970"/>
    </source>
</evidence>
<dbReference type="Pfam" id="PF00005">
    <property type="entry name" value="ABC_tran"/>
    <property type="match status" value="1"/>
</dbReference>
<dbReference type="InterPro" id="IPR027417">
    <property type="entry name" value="P-loop_NTPase"/>
</dbReference>
<dbReference type="SUPFAM" id="SSF52540">
    <property type="entry name" value="P-loop containing nucleoside triphosphate hydrolases"/>
    <property type="match status" value="1"/>
</dbReference>
<dbReference type="EMBL" id="RSCK01000009">
    <property type="protein sequence ID" value="RUT13063.1"/>
    <property type="molecule type" value="Genomic_DNA"/>
</dbReference>
<dbReference type="GO" id="GO:0016887">
    <property type="term" value="F:ATP hydrolysis activity"/>
    <property type="evidence" value="ECO:0007669"/>
    <property type="project" value="InterPro"/>
</dbReference>
<evidence type="ECO:0000313" key="7">
    <source>
        <dbReference type="EMBL" id="RUT13063.1"/>
    </source>
</evidence>
<keyword evidence="5" id="KW-0029">Amino-acid transport</keyword>
<dbReference type="AlphaFoldDB" id="A0AB37UNV5"/>
<dbReference type="PANTHER" id="PTHR43820">
    <property type="entry name" value="HIGH-AFFINITY BRANCHED-CHAIN AMINO ACID TRANSPORT ATP-BINDING PROTEIN LIVF"/>
    <property type="match status" value="1"/>
</dbReference>
<dbReference type="RefSeq" id="WP_015155522.1">
    <property type="nucleotide sequence ID" value="NZ_JAVKZF010000001.1"/>
</dbReference>
<keyword evidence="3" id="KW-0547">Nucleotide-binding</keyword>
<evidence type="ECO:0000259" key="6">
    <source>
        <dbReference type="PROSITE" id="PS50893"/>
    </source>
</evidence>
<comment type="caution">
    <text evidence="7">The sequence shown here is derived from an EMBL/GenBank/DDBJ whole genome shotgun (WGS) entry which is preliminary data.</text>
</comment>
<dbReference type="GO" id="GO:0005524">
    <property type="term" value="F:ATP binding"/>
    <property type="evidence" value="ECO:0007669"/>
    <property type="project" value="UniProtKB-KW"/>
</dbReference>
<dbReference type="PANTHER" id="PTHR43820:SF5">
    <property type="entry name" value="HIGH-AFFINITY BRANCHED-CHAIN AMINO ACID TRANSPORT ATP-BINDING PROTEIN"/>
    <property type="match status" value="1"/>
</dbReference>
<comment type="similarity">
    <text evidence="1">Belongs to the ABC transporter superfamily.</text>
</comment>